<evidence type="ECO:0000313" key="5">
    <source>
        <dbReference type="Proteomes" id="UP000614469"/>
    </source>
</evidence>
<feature type="region of interest" description="Disordered" evidence="2">
    <location>
        <begin position="566"/>
        <end position="591"/>
    </location>
</feature>
<evidence type="ECO:0000256" key="3">
    <source>
        <dbReference type="SAM" id="Phobius"/>
    </source>
</evidence>
<keyword evidence="3" id="KW-1133">Transmembrane helix</keyword>
<dbReference type="Pfam" id="PF14559">
    <property type="entry name" value="TPR_19"/>
    <property type="match status" value="1"/>
</dbReference>
<dbReference type="Proteomes" id="UP000614469">
    <property type="component" value="Unassembled WGS sequence"/>
</dbReference>
<evidence type="ECO:0000256" key="2">
    <source>
        <dbReference type="SAM" id="MobiDB-lite"/>
    </source>
</evidence>
<evidence type="ECO:0000256" key="1">
    <source>
        <dbReference type="PROSITE-ProRule" id="PRU00339"/>
    </source>
</evidence>
<proteinExistence type="predicted"/>
<feature type="compositionally biased region" description="Low complexity" evidence="2">
    <location>
        <begin position="568"/>
        <end position="579"/>
    </location>
</feature>
<keyword evidence="3" id="KW-0472">Membrane</keyword>
<accession>A0A8J6NIM9</accession>
<dbReference type="InterPro" id="IPR019734">
    <property type="entry name" value="TPR_rpt"/>
</dbReference>
<keyword evidence="1" id="KW-0802">TPR repeat</keyword>
<dbReference type="Gene3D" id="1.25.40.10">
    <property type="entry name" value="Tetratricopeptide repeat domain"/>
    <property type="match status" value="3"/>
</dbReference>
<dbReference type="PANTHER" id="PTHR12558:SF13">
    <property type="entry name" value="CELL DIVISION CYCLE PROTEIN 27 HOMOLOG"/>
    <property type="match status" value="1"/>
</dbReference>
<dbReference type="AlphaFoldDB" id="A0A8J6NIM9"/>
<dbReference type="PANTHER" id="PTHR12558">
    <property type="entry name" value="CELL DIVISION CYCLE 16,23,27"/>
    <property type="match status" value="1"/>
</dbReference>
<reference evidence="4 5" key="1">
    <citation type="submission" date="2020-08" db="EMBL/GenBank/DDBJ databases">
        <title>Bridging the membrane lipid divide: bacteria of the FCB group superphylum have the potential to synthesize archaeal ether lipids.</title>
        <authorList>
            <person name="Villanueva L."/>
            <person name="Von Meijenfeldt F.A.B."/>
            <person name="Westbye A.B."/>
            <person name="Yadav S."/>
            <person name="Hopmans E.C."/>
            <person name="Dutilh B.E."/>
            <person name="Sinninghe Damste J.S."/>
        </authorList>
    </citation>
    <scope>NUCLEOTIDE SEQUENCE [LARGE SCALE GENOMIC DNA]</scope>
    <source>
        <strain evidence="4">NIOZ-UU36</strain>
    </source>
</reference>
<dbReference type="SMART" id="SM00028">
    <property type="entry name" value="TPR"/>
    <property type="match status" value="6"/>
</dbReference>
<feature type="transmembrane region" description="Helical" evidence="3">
    <location>
        <begin position="121"/>
        <end position="142"/>
    </location>
</feature>
<feature type="repeat" description="TPR" evidence="1">
    <location>
        <begin position="344"/>
        <end position="377"/>
    </location>
</feature>
<feature type="repeat" description="TPR" evidence="1">
    <location>
        <begin position="412"/>
        <end position="445"/>
    </location>
</feature>
<dbReference type="Pfam" id="PF13432">
    <property type="entry name" value="TPR_16"/>
    <property type="match status" value="1"/>
</dbReference>
<feature type="repeat" description="TPR" evidence="1">
    <location>
        <begin position="310"/>
        <end position="343"/>
    </location>
</feature>
<keyword evidence="3" id="KW-0812">Transmembrane</keyword>
<protein>
    <submittedName>
        <fullName evidence="4">Tetratricopeptide repeat protein</fullName>
    </submittedName>
</protein>
<dbReference type="EMBL" id="JACNJN010000086">
    <property type="protein sequence ID" value="MBC8334970.1"/>
    <property type="molecule type" value="Genomic_DNA"/>
</dbReference>
<name>A0A8J6NIM9_9CHLR</name>
<evidence type="ECO:0000313" key="4">
    <source>
        <dbReference type="EMBL" id="MBC8334970.1"/>
    </source>
</evidence>
<organism evidence="4 5">
    <name type="scientific">Candidatus Desulfolinea nitratireducens</name>
    <dbReference type="NCBI Taxonomy" id="2841698"/>
    <lineage>
        <taxon>Bacteria</taxon>
        <taxon>Bacillati</taxon>
        <taxon>Chloroflexota</taxon>
        <taxon>Anaerolineae</taxon>
        <taxon>Anaerolineales</taxon>
        <taxon>Anaerolineales incertae sedis</taxon>
        <taxon>Candidatus Desulfolinea</taxon>
    </lineage>
</organism>
<dbReference type="InterPro" id="IPR011990">
    <property type="entry name" value="TPR-like_helical_dom_sf"/>
</dbReference>
<dbReference type="SUPFAM" id="SSF48452">
    <property type="entry name" value="TPR-like"/>
    <property type="match status" value="1"/>
</dbReference>
<dbReference type="PROSITE" id="PS50005">
    <property type="entry name" value="TPR"/>
    <property type="match status" value="4"/>
</dbReference>
<dbReference type="Pfam" id="PF13181">
    <property type="entry name" value="TPR_8"/>
    <property type="match status" value="1"/>
</dbReference>
<sequence length="591" mass="66364">MAEDTMLHEAIDAIRRGNKKLAKDLLTRLLKADQHNATYWVWMSAAVETKKERLFALQTALRSDPENAAAKRGLVLLGAMPPDESIEPFPLNRPRLWEEELSREEEEKKTKGFKGFVRNPFVRLAGVLVVVVGIIGLAIFGLTQRKPAARPNTITPGPSPTYTPTPTALNAKPKNTPAFIGPTPLWALLDATYTPTPLYVDTPRAPEASDYGHAVDAAYRDEDWEAMISALEEVAELEPYKADPQYYIGEAYRFMGNNAKAFNAYQKAIDIDPDFGPGYVGKARVLRYINGNANIRPILDDAIAKDPFFAEAYWERADYWLEKKDYEKAHEDLEEARQLAPNSPIVYHHLARVYLAQEEFEDAIEAAETALELDRTRLEAFLLLGQLYEANDQLAKAAEILEIYVLYEEEDVKALTILGGAYYSAGDYDLAIETLDNALKISRFYGKARLYRGLTYLALKDGKNAVYDLNEARIALPDSFEASISLAQAHILEEHYGDCFIQVERSRPLAENEFEEVSIHYWRAICHEGRDDIPAALKDWEAILDLPFSAEASLMRSEAREHLKALYTPTPTSTTGPTPTKTPSPTQTPTP</sequence>
<feature type="repeat" description="TPR" evidence="1">
    <location>
        <begin position="242"/>
        <end position="275"/>
    </location>
</feature>
<comment type="caution">
    <text evidence="4">The sequence shown here is derived from an EMBL/GenBank/DDBJ whole genome shotgun (WGS) entry which is preliminary data.</text>
</comment>
<feature type="compositionally biased region" description="Pro residues" evidence="2">
    <location>
        <begin position="580"/>
        <end position="591"/>
    </location>
</feature>
<gene>
    <name evidence="4" type="ORF">H8E29_06890</name>
</gene>